<dbReference type="InterPro" id="IPR023614">
    <property type="entry name" value="Porin_dom_sf"/>
</dbReference>
<dbReference type="Gene3D" id="2.40.160.10">
    <property type="entry name" value="Porin"/>
    <property type="match status" value="1"/>
</dbReference>
<feature type="chain" id="PRO_5045518777" evidence="4">
    <location>
        <begin position="20"/>
        <end position="383"/>
    </location>
</feature>
<proteinExistence type="predicted"/>
<gene>
    <name evidence="6" type="ORF">IFO69_19350</name>
</gene>
<evidence type="ECO:0000256" key="2">
    <source>
        <dbReference type="ARBA" id="ARBA00022729"/>
    </source>
</evidence>
<feature type="domain" description="Porin" evidence="5">
    <location>
        <begin position="96"/>
        <end position="350"/>
    </location>
</feature>
<evidence type="ECO:0000313" key="6">
    <source>
        <dbReference type="EMBL" id="MBD8490918.1"/>
    </source>
</evidence>
<evidence type="ECO:0000256" key="3">
    <source>
        <dbReference type="ARBA" id="ARBA00023136"/>
    </source>
</evidence>
<dbReference type="RefSeq" id="WP_192011794.1">
    <property type="nucleotide sequence ID" value="NZ_JACYTQ010000009.1"/>
</dbReference>
<accession>A0ABR9AQ57</accession>
<dbReference type="EMBL" id="JACYTQ010000009">
    <property type="protein sequence ID" value="MBD8490918.1"/>
    <property type="molecule type" value="Genomic_DNA"/>
</dbReference>
<feature type="signal peptide" evidence="4">
    <location>
        <begin position="1"/>
        <end position="19"/>
    </location>
</feature>
<dbReference type="InterPro" id="IPR033900">
    <property type="entry name" value="Gram_neg_porin_domain"/>
</dbReference>
<keyword evidence="7" id="KW-1185">Reference proteome</keyword>
<name>A0ABR9AQ57_9BACT</name>
<organism evidence="6 7">
    <name type="scientific">Echinicola arenosa</name>
    <dbReference type="NCBI Taxonomy" id="2774144"/>
    <lineage>
        <taxon>Bacteria</taxon>
        <taxon>Pseudomonadati</taxon>
        <taxon>Bacteroidota</taxon>
        <taxon>Cytophagia</taxon>
        <taxon>Cytophagales</taxon>
        <taxon>Cyclobacteriaceae</taxon>
        <taxon>Echinicola</taxon>
    </lineage>
</organism>
<evidence type="ECO:0000256" key="1">
    <source>
        <dbReference type="ARBA" id="ARBA00004571"/>
    </source>
</evidence>
<evidence type="ECO:0000256" key="4">
    <source>
        <dbReference type="SAM" id="SignalP"/>
    </source>
</evidence>
<sequence length="383" mass="43064">MKIKLVFIFLILCSGFNLGAQTRNDSLTLSFKPYSSFRGHFSLFNGELEIQQNASRIGFEIALSKENSTFFAGSELSLNMFRGDQQFNLDASTSGGFIDIDSYQVNQVFGTRLGYLGVKFKRGGTIMVGKQWSVYYDVTGYTDKFNVFGGGGTATYTSGTDGGTTGTGRADQAITYRNQFGKLHLGLQLQAENANNNHIIDGYGISGQLELIKGLKIGGTYYRVLIQDTLRKNTIGFDKNPEYMAFGINYVNNKWDLGLVYSDQSNGDLRRNYIGNDIAAIVFDASGIEFYSKYTFQEFSIIAGFNQYKPKILNLPLSNGFKTDYYILGFEYKPLKHAYFYSEFRINSNNNRDHLGEKSVNVYTAGLRIDLERSFNRIIMTSK</sequence>
<evidence type="ECO:0000313" key="7">
    <source>
        <dbReference type="Proteomes" id="UP000647133"/>
    </source>
</evidence>
<dbReference type="SUPFAM" id="SSF56935">
    <property type="entry name" value="Porins"/>
    <property type="match status" value="1"/>
</dbReference>
<dbReference type="Pfam" id="PF13609">
    <property type="entry name" value="Porin_4"/>
    <property type="match status" value="1"/>
</dbReference>
<evidence type="ECO:0000259" key="5">
    <source>
        <dbReference type="Pfam" id="PF13609"/>
    </source>
</evidence>
<keyword evidence="2 4" id="KW-0732">Signal</keyword>
<dbReference type="PANTHER" id="PTHR34501">
    <property type="entry name" value="PROTEIN YDDL-RELATED"/>
    <property type="match status" value="1"/>
</dbReference>
<protein>
    <submittedName>
        <fullName evidence="6">Porin</fullName>
    </submittedName>
</protein>
<dbReference type="InterPro" id="IPR050298">
    <property type="entry name" value="Gram-neg_bact_OMP"/>
</dbReference>
<comment type="caution">
    <text evidence="6">The sequence shown here is derived from an EMBL/GenBank/DDBJ whole genome shotgun (WGS) entry which is preliminary data.</text>
</comment>
<reference evidence="6 7" key="1">
    <citation type="submission" date="2020-09" db="EMBL/GenBank/DDBJ databases">
        <title>Echinicola sp. CAU 1574 isolated from sand of Sido Beach.</title>
        <authorList>
            <person name="Kim W."/>
        </authorList>
    </citation>
    <scope>NUCLEOTIDE SEQUENCE [LARGE SCALE GENOMIC DNA]</scope>
    <source>
        <strain evidence="6 7">CAU 1574</strain>
    </source>
</reference>
<dbReference type="Proteomes" id="UP000647133">
    <property type="component" value="Unassembled WGS sequence"/>
</dbReference>
<dbReference type="PANTHER" id="PTHR34501:SF2">
    <property type="entry name" value="OUTER MEMBRANE PORIN F-RELATED"/>
    <property type="match status" value="1"/>
</dbReference>
<comment type="subcellular location">
    <subcellularLocation>
        <location evidence="1">Cell outer membrane</location>
        <topology evidence="1">Multi-pass membrane protein</topology>
    </subcellularLocation>
</comment>
<keyword evidence="3" id="KW-0472">Membrane</keyword>
<dbReference type="CDD" id="cd00342">
    <property type="entry name" value="gram_neg_porins"/>
    <property type="match status" value="1"/>
</dbReference>